<accession>A0A118JTD7</accession>
<proteinExistence type="inferred from homology"/>
<evidence type="ECO:0000313" key="13">
    <source>
        <dbReference type="EMBL" id="KVH90176.1"/>
    </source>
</evidence>
<keyword evidence="4" id="KW-0378">Hydrolase</keyword>
<evidence type="ECO:0000256" key="11">
    <source>
        <dbReference type="ARBA" id="ARBA00082825"/>
    </source>
</evidence>
<dbReference type="AlphaFoldDB" id="A0A118JTD7"/>
<reference evidence="13 14" key="1">
    <citation type="journal article" date="2016" name="Sci. Rep.">
        <title>The genome sequence of the outbreeding globe artichoke constructed de novo incorporating a phase-aware low-pass sequencing strategy of F1 progeny.</title>
        <authorList>
            <person name="Scaglione D."/>
            <person name="Reyes-Chin-Wo S."/>
            <person name="Acquadro A."/>
            <person name="Froenicke L."/>
            <person name="Portis E."/>
            <person name="Beitel C."/>
            <person name="Tirone M."/>
            <person name="Mauro R."/>
            <person name="Lo Monaco A."/>
            <person name="Mauromicale G."/>
            <person name="Faccioli P."/>
            <person name="Cattivelli L."/>
            <person name="Rieseberg L."/>
            <person name="Michelmore R."/>
            <person name="Lanteri S."/>
        </authorList>
    </citation>
    <scope>NUCLEOTIDE SEQUENCE [LARGE SCALE GENOMIC DNA]</scope>
    <source>
        <strain evidence="13">2C</strain>
    </source>
</reference>
<dbReference type="EC" id="3.5.99.2" evidence="3"/>
<dbReference type="GO" id="GO:0005829">
    <property type="term" value="C:cytosol"/>
    <property type="evidence" value="ECO:0007669"/>
    <property type="project" value="TreeGrafter"/>
</dbReference>
<dbReference type="SUPFAM" id="SSF48613">
    <property type="entry name" value="Heme oxygenase-like"/>
    <property type="match status" value="1"/>
</dbReference>
<evidence type="ECO:0000256" key="8">
    <source>
        <dbReference type="ARBA" id="ARBA00060919"/>
    </source>
</evidence>
<evidence type="ECO:0000313" key="14">
    <source>
        <dbReference type="Proteomes" id="UP000243975"/>
    </source>
</evidence>
<dbReference type="InterPro" id="IPR050967">
    <property type="entry name" value="Thiamine_Salvage_TenA"/>
</dbReference>
<dbReference type="PANTHER" id="PTHR43198:SF5">
    <property type="entry name" value="BIFUNCTIONAL TENA-E PROTEIN"/>
    <property type="match status" value="1"/>
</dbReference>
<keyword evidence="5" id="KW-0784">Thiamine biosynthesis</keyword>
<dbReference type="Gramene" id="KVH90176">
    <property type="protein sequence ID" value="KVH90176"/>
    <property type="gene ID" value="Ccrd_007773"/>
</dbReference>
<evidence type="ECO:0000256" key="2">
    <source>
        <dbReference type="ARBA" id="ARBA00004948"/>
    </source>
</evidence>
<evidence type="ECO:0000259" key="12">
    <source>
        <dbReference type="Pfam" id="PF03070"/>
    </source>
</evidence>
<keyword evidence="6" id="KW-1015">Disulfide bond</keyword>
<protein>
    <recommendedName>
        <fullName evidence="3">aminopyrimidine aminohydrolase</fullName>
        <ecNumber evidence="3">3.5.99.2</ecNumber>
    </recommendedName>
    <alternativeName>
        <fullName evidence="10">Aminopyrimidine aminohydrolase</fullName>
    </alternativeName>
    <alternativeName>
        <fullName evidence="11">Formylaminopyrimidine amidohydrolase</fullName>
    </alternativeName>
    <alternativeName>
        <fullName evidence="9">Formylaminopyrimidine deformylase</fullName>
    </alternativeName>
</protein>
<dbReference type="FunFam" id="1.20.910.10:FF:000007">
    <property type="entry name" value="Bifunctional TENA-E protein"/>
    <property type="match status" value="1"/>
</dbReference>
<comment type="pathway">
    <text evidence="2">Cofactor biosynthesis; thiamine diphosphate biosynthesis.</text>
</comment>
<evidence type="ECO:0000256" key="6">
    <source>
        <dbReference type="ARBA" id="ARBA00023157"/>
    </source>
</evidence>
<dbReference type="GO" id="GO:0050334">
    <property type="term" value="F:thiaminase activity"/>
    <property type="evidence" value="ECO:0007669"/>
    <property type="project" value="UniProtKB-EC"/>
</dbReference>
<dbReference type="Proteomes" id="UP000243975">
    <property type="component" value="Unassembled WGS sequence"/>
</dbReference>
<dbReference type="PANTHER" id="PTHR43198">
    <property type="entry name" value="BIFUNCTIONAL TH2 PROTEIN"/>
    <property type="match status" value="1"/>
</dbReference>
<dbReference type="InterPro" id="IPR004305">
    <property type="entry name" value="Thiaminase-2/PQQC"/>
</dbReference>
<dbReference type="EMBL" id="LEKV01005114">
    <property type="protein sequence ID" value="KVH90176.1"/>
    <property type="molecule type" value="Genomic_DNA"/>
</dbReference>
<dbReference type="STRING" id="59895.A0A118JTD7"/>
<comment type="similarity">
    <text evidence="8">Belongs to the thiaminase-2 family.</text>
</comment>
<evidence type="ECO:0000256" key="3">
    <source>
        <dbReference type="ARBA" id="ARBA00012684"/>
    </source>
</evidence>
<evidence type="ECO:0000256" key="5">
    <source>
        <dbReference type="ARBA" id="ARBA00022977"/>
    </source>
</evidence>
<comment type="caution">
    <text evidence="13">The sequence shown here is derived from an EMBL/GenBank/DDBJ whole genome shotgun (WGS) entry which is preliminary data.</text>
</comment>
<evidence type="ECO:0000256" key="1">
    <source>
        <dbReference type="ARBA" id="ARBA00001881"/>
    </source>
</evidence>
<dbReference type="InterPro" id="IPR016084">
    <property type="entry name" value="Haem_Oase-like_multi-hlx"/>
</dbReference>
<evidence type="ECO:0000256" key="10">
    <source>
        <dbReference type="ARBA" id="ARBA00079571"/>
    </source>
</evidence>
<dbReference type="OMA" id="FNTWLVQ"/>
<dbReference type="CDD" id="cd19357">
    <property type="entry name" value="TenA_E_At3g16990-like"/>
    <property type="match status" value="1"/>
</dbReference>
<evidence type="ECO:0000256" key="9">
    <source>
        <dbReference type="ARBA" id="ARBA00077314"/>
    </source>
</evidence>
<comment type="catalytic activity">
    <reaction evidence="1">
        <text>4-amino-5-aminomethyl-2-methylpyrimidine + H2O = 4-amino-5-hydroxymethyl-2-methylpyrimidine + NH4(+)</text>
        <dbReference type="Rhea" id="RHEA:31799"/>
        <dbReference type="ChEBI" id="CHEBI:15377"/>
        <dbReference type="ChEBI" id="CHEBI:16892"/>
        <dbReference type="ChEBI" id="CHEBI:28938"/>
        <dbReference type="ChEBI" id="CHEBI:63416"/>
        <dbReference type="EC" id="3.5.99.2"/>
    </reaction>
</comment>
<evidence type="ECO:0000256" key="4">
    <source>
        <dbReference type="ARBA" id="ARBA00022801"/>
    </source>
</evidence>
<organism evidence="13 14">
    <name type="scientific">Cynara cardunculus var. scolymus</name>
    <name type="common">Globe artichoke</name>
    <name type="synonym">Cynara scolymus</name>
    <dbReference type="NCBI Taxonomy" id="59895"/>
    <lineage>
        <taxon>Eukaryota</taxon>
        <taxon>Viridiplantae</taxon>
        <taxon>Streptophyta</taxon>
        <taxon>Embryophyta</taxon>
        <taxon>Tracheophyta</taxon>
        <taxon>Spermatophyta</taxon>
        <taxon>Magnoliopsida</taxon>
        <taxon>eudicotyledons</taxon>
        <taxon>Gunneridae</taxon>
        <taxon>Pentapetalae</taxon>
        <taxon>asterids</taxon>
        <taxon>campanulids</taxon>
        <taxon>Asterales</taxon>
        <taxon>Asteraceae</taxon>
        <taxon>Carduoideae</taxon>
        <taxon>Cardueae</taxon>
        <taxon>Carduinae</taxon>
        <taxon>Cynara</taxon>
    </lineage>
</organism>
<feature type="domain" description="Thiaminase-2/PQQC" evidence="12">
    <location>
        <begin position="72"/>
        <end position="278"/>
    </location>
</feature>
<comment type="catalytic activity">
    <reaction evidence="7">
        <text>N-formyl-4-amino-5-aminomethyl-2-methylpyrimidine + H2O = 4-amino-5-aminomethyl-2-methylpyrimidine + formate</text>
        <dbReference type="Rhea" id="RHEA:46212"/>
        <dbReference type="ChEBI" id="CHEBI:15377"/>
        <dbReference type="ChEBI" id="CHEBI:15740"/>
        <dbReference type="ChEBI" id="CHEBI:63416"/>
        <dbReference type="ChEBI" id="CHEBI:85895"/>
    </reaction>
</comment>
<dbReference type="Pfam" id="PF03070">
    <property type="entry name" value="TENA_THI-4"/>
    <property type="match status" value="1"/>
</dbReference>
<evidence type="ECO:0000256" key="7">
    <source>
        <dbReference type="ARBA" id="ARBA00050721"/>
    </source>
</evidence>
<dbReference type="Gene3D" id="1.20.910.10">
    <property type="entry name" value="Heme oxygenase-like"/>
    <property type="match status" value="1"/>
</dbReference>
<name>A0A118JTD7_CYNCS</name>
<feature type="non-terminal residue" evidence="13">
    <location>
        <position position="283"/>
    </location>
</feature>
<sequence length="283" mass="32254">VSQWKEATWLRLSRHKCPSSRWTAIRWLFLINRNNPNSISAQTTVEDMEGDGKKVVTEGVDCKIPVTEAWLRKHRLLYNGATKHPFIRSIRDGSVDFTSFKRWLGQDYIFVRSLVPFVASTLVKSWKECGDGLDMEVILGGMASLNDEINWFKKEASKFHVSLTNVIPQKANIKYCRFLESLTSSETEYAVAISVFWAIEVVYQESFAHCLEEGGTIPQELQETCERWGNEAFGAYCKSLQDIANRCLHKASAEVISKAEVSFLRVLEHEVEFWNMSVGEAGV</sequence>
<keyword evidence="14" id="KW-1185">Reference proteome</keyword>
<dbReference type="GO" id="GO:0009228">
    <property type="term" value="P:thiamine biosynthetic process"/>
    <property type="evidence" value="ECO:0007669"/>
    <property type="project" value="UniProtKB-KW"/>
</dbReference>
<gene>
    <name evidence="13" type="ORF">Ccrd_007773</name>
</gene>